<sequence>MHIFRKNTQQQRIVSLKCRGTVIINGDEVEPHSLPFMAFLGSVEFCGGTLIDRKWVLTAAHCGNIKTVLLGMHSIKKEKIEKKYRQVRKVKTSVPHCEFDKNKRVNDLMLLKLDKPVKETRWVKVQQLSNVVQEPAAGSVCLVAGWGATSKNSNVLSDVLMSANVTVIDREKCNSPDHYNHKPNITKDMICAGPNGKKSDTDTCKGDSGGPIFCNGVLVGVTSFGGSKNEPCGSVKRPGVYAFLSENHLNWIKKTLKTFEAE</sequence>
<evidence type="ECO:0000256" key="1">
    <source>
        <dbReference type="ARBA" id="ARBA00009228"/>
    </source>
</evidence>
<dbReference type="GO" id="GO:0004252">
    <property type="term" value="F:serine-type endopeptidase activity"/>
    <property type="evidence" value="ECO:0007669"/>
    <property type="project" value="InterPro"/>
</dbReference>
<name>A0A3B5Q5S8_XIPMA</name>
<evidence type="ECO:0000256" key="3">
    <source>
        <dbReference type="ARBA" id="ARBA00022801"/>
    </source>
</evidence>
<keyword evidence="2 6" id="KW-0645">Protease</keyword>
<dbReference type="Ensembl" id="ENSXMAT00000038551.1">
    <property type="protein sequence ID" value="ENSXMAP00000025396.1"/>
    <property type="gene ID" value="ENSXMAG00000027052.1"/>
</dbReference>
<dbReference type="GeneTree" id="ENSGT00940000163484"/>
<keyword evidence="3 6" id="KW-0378">Hydrolase</keyword>
<evidence type="ECO:0000256" key="2">
    <source>
        <dbReference type="ARBA" id="ARBA00022670"/>
    </source>
</evidence>
<dbReference type="InParanoid" id="A0A3B5Q5S8"/>
<evidence type="ECO:0000256" key="6">
    <source>
        <dbReference type="RuleBase" id="RU363034"/>
    </source>
</evidence>
<reference evidence="9" key="2">
    <citation type="journal article" date="2013" name="Nat. Genet.">
        <title>The genome of the platyfish, Xiphophorus maculatus, provides insights into evolutionary adaptation and several complex traits.</title>
        <authorList>
            <person name="Schartl M."/>
            <person name="Walter R.B."/>
            <person name="Shen Y."/>
            <person name="Garcia T."/>
            <person name="Catchen J."/>
            <person name="Amores A."/>
            <person name="Braasch I."/>
            <person name="Chalopin D."/>
            <person name="Volff J.N."/>
            <person name="Lesch K.P."/>
            <person name="Bisazza A."/>
            <person name="Minx P."/>
            <person name="Hillier L."/>
            <person name="Wilson R.K."/>
            <person name="Fuerstenberg S."/>
            <person name="Boore J."/>
            <person name="Searle S."/>
            <person name="Postlethwait J.H."/>
            <person name="Warren W.C."/>
        </authorList>
    </citation>
    <scope>NUCLEOTIDE SEQUENCE [LARGE SCALE GENOMIC DNA]</scope>
    <source>
        <strain evidence="9">JP 163 A</strain>
    </source>
</reference>
<dbReference type="Gene3D" id="2.40.10.10">
    <property type="entry name" value="Trypsin-like serine proteases"/>
    <property type="match status" value="2"/>
</dbReference>
<dbReference type="GO" id="GO:0006508">
    <property type="term" value="P:proteolysis"/>
    <property type="evidence" value="ECO:0007669"/>
    <property type="project" value="UniProtKB-KW"/>
</dbReference>
<dbReference type="InterPro" id="IPR001314">
    <property type="entry name" value="Peptidase_S1A"/>
</dbReference>
<reference evidence="8" key="4">
    <citation type="submission" date="2025-09" db="UniProtKB">
        <authorList>
            <consortium name="Ensembl"/>
        </authorList>
    </citation>
    <scope>IDENTIFICATION</scope>
    <source>
        <strain evidence="8">JP 163 A</strain>
    </source>
</reference>
<keyword evidence="9" id="KW-1185">Reference proteome</keyword>
<dbReference type="InterPro" id="IPR043504">
    <property type="entry name" value="Peptidase_S1_PA_chymotrypsin"/>
</dbReference>
<dbReference type="InterPro" id="IPR033116">
    <property type="entry name" value="TRYPSIN_SER"/>
</dbReference>
<dbReference type="CDD" id="cd00190">
    <property type="entry name" value="Tryp_SPc"/>
    <property type="match status" value="1"/>
</dbReference>
<protein>
    <recommendedName>
        <fullName evidence="7">Peptidase S1 domain-containing protein</fullName>
    </recommendedName>
</protein>
<comment type="similarity">
    <text evidence="1">Belongs to the peptidase S1 family. Snake venom subfamily.</text>
</comment>
<evidence type="ECO:0000259" key="7">
    <source>
        <dbReference type="PROSITE" id="PS50240"/>
    </source>
</evidence>
<dbReference type="STRING" id="8083.ENSXMAP00000025396"/>
<dbReference type="PROSITE" id="PS50240">
    <property type="entry name" value="TRYPSIN_DOM"/>
    <property type="match status" value="1"/>
</dbReference>
<dbReference type="SUPFAM" id="SSF50494">
    <property type="entry name" value="Trypsin-like serine proteases"/>
    <property type="match status" value="1"/>
</dbReference>
<proteinExistence type="inferred from homology"/>
<dbReference type="SMART" id="SM00020">
    <property type="entry name" value="Tryp_SPc"/>
    <property type="match status" value="1"/>
</dbReference>
<keyword evidence="5" id="KW-1015">Disulfide bond</keyword>
<dbReference type="Pfam" id="PF00089">
    <property type="entry name" value="Trypsin"/>
    <property type="match status" value="1"/>
</dbReference>
<dbReference type="OMA" id="PVKETRW"/>
<dbReference type="FunCoup" id="A0A3B5Q5S8">
    <property type="interactions" value="46"/>
</dbReference>
<dbReference type="Proteomes" id="UP000002852">
    <property type="component" value="Unassembled WGS sequence"/>
</dbReference>
<dbReference type="PANTHER" id="PTHR24271:SF52">
    <property type="entry name" value="GRANZYME K"/>
    <property type="match status" value="1"/>
</dbReference>
<organism evidence="8 9">
    <name type="scientific">Xiphophorus maculatus</name>
    <name type="common">Southern platyfish</name>
    <name type="synonym">Platypoecilus maculatus</name>
    <dbReference type="NCBI Taxonomy" id="8083"/>
    <lineage>
        <taxon>Eukaryota</taxon>
        <taxon>Metazoa</taxon>
        <taxon>Chordata</taxon>
        <taxon>Craniata</taxon>
        <taxon>Vertebrata</taxon>
        <taxon>Euteleostomi</taxon>
        <taxon>Actinopterygii</taxon>
        <taxon>Neopterygii</taxon>
        <taxon>Teleostei</taxon>
        <taxon>Neoteleostei</taxon>
        <taxon>Acanthomorphata</taxon>
        <taxon>Ovalentaria</taxon>
        <taxon>Atherinomorphae</taxon>
        <taxon>Cyprinodontiformes</taxon>
        <taxon>Poeciliidae</taxon>
        <taxon>Poeciliinae</taxon>
        <taxon>Xiphophorus</taxon>
    </lineage>
</organism>
<dbReference type="InterPro" id="IPR009003">
    <property type="entry name" value="Peptidase_S1_PA"/>
</dbReference>
<dbReference type="InterPro" id="IPR001254">
    <property type="entry name" value="Trypsin_dom"/>
</dbReference>
<dbReference type="FunFam" id="2.40.10.10:FF:000010">
    <property type="entry name" value="Kallikrein related peptidase 11"/>
    <property type="match status" value="1"/>
</dbReference>
<evidence type="ECO:0000256" key="5">
    <source>
        <dbReference type="ARBA" id="ARBA00023157"/>
    </source>
</evidence>
<reference evidence="8" key="3">
    <citation type="submission" date="2025-08" db="UniProtKB">
        <authorList>
            <consortium name="Ensembl"/>
        </authorList>
    </citation>
    <scope>IDENTIFICATION</scope>
    <source>
        <strain evidence="8">JP 163 A</strain>
    </source>
</reference>
<dbReference type="PRINTS" id="PR00722">
    <property type="entry name" value="CHYMOTRYPSIN"/>
</dbReference>
<dbReference type="PANTHER" id="PTHR24271">
    <property type="entry name" value="KALLIKREIN-RELATED"/>
    <property type="match status" value="1"/>
</dbReference>
<dbReference type="InterPro" id="IPR018114">
    <property type="entry name" value="TRYPSIN_HIS"/>
</dbReference>
<dbReference type="AlphaFoldDB" id="A0A3B5Q5S8"/>
<accession>A0A3B5Q5S8</accession>
<dbReference type="PROSITE" id="PS00134">
    <property type="entry name" value="TRYPSIN_HIS"/>
    <property type="match status" value="1"/>
</dbReference>
<evidence type="ECO:0000256" key="4">
    <source>
        <dbReference type="ARBA" id="ARBA00022825"/>
    </source>
</evidence>
<evidence type="ECO:0000313" key="9">
    <source>
        <dbReference type="Proteomes" id="UP000002852"/>
    </source>
</evidence>
<reference evidence="9" key="1">
    <citation type="submission" date="2012-01" db="EMBL/GenBank/DDBJ databases">
        <authorList>
            <person name="Walter R."/>
            <person name="Schartl M."/>
            <person name="Warren W."/>
        </authorList>
    </citation>
    <scope>NUCLEOTIDE SEQUENCE [LARGE SCALE GENOMIC DNA]</scope>
    <source>
        <strain evidence="9">JP 163 A</strain>
    </source>
</reference>
<feature type="domain" description="Peptidase S1" evidence="7">
    <location>
        <begin position="23"/>
        <end position="257"/>
    </location>
</feature>
<keyword evidence="4 6" id="KW-0720">Serine protease</keyword>
<evidence type="ECO:0000313" key="8">
    <source>
        <dbReference type="Ensembl" id="ENSXMAP00000025396.1"/>
    </source>
</evidence>
<dbReference type="PROSITE" id="PS00135">
    <property type="entry name" value="TRYPSIN_SER"/>
    <property type="match status" value="1"/>
</dbReference>